<dbReference type="RefSeq" id="WP_377378230.1">
    <property type="nucleotide sequence ID" value="NZ_JBHSSW010000009.1"/>
</dbReference>
<dbReference type="EMBL" id="JBHSSW010000009">
    <property type="protein sequence ID" value="MFC6198194.1"/>
    <property type="molecule type" value="Genomic_DNA"/>
</dbReference>
<evidence type="ECO:0000313" key="2">
    <source>
        <dbReference type="Proteomes" id="UP001596303"/>
    </source>
</evidence>
<keyword evidence="2" id="KW-1185">Reference proteome</keyword>
<organism evidence="1 2">
    <name type="scientific">Ponticaulis profundi</name>
    <dbReference type="NCBI Taxonomy" id="2665222"/>
    <lineage>
        <taxon>Bacteria</taxon>
        <taxon>Pseudomonadati</taxon>
        <taxon>Pseudomonadota</taxon>
        <taxon>Alphaproteobacteria</taxon>
        <taxon>Hyphomonadales</taxon>
        <taxon>Hyphomonadaceae</taxon>
        <taxon>Ponticaulis</taxon>
    </lineage>
</organism>
<proteinExistence type="predicted"/>
<dbReference type="Proteomes" id="UP001596303">
    <property type="component" value="Unassembled WGS sequence"/>
</dbReference>
<dbReference type="PROSITE" id="PS51257">
    <property type="entry name" value="PROKAR_LIPOPROTEIN"/>
    <property type="match status" value="1"/>
</dbReference>
<name>A0ABW1S9I3_9PROT</name>
<evidence type="ECO:0000313" key="1">
    <source>
        <dbReference type="EMBL" id="MFC6198194.1"/>
    </source>
</evidence>
<evidence type="ECO:0008006" key="3">
    <source>
        <dbReference type="Google" id="ProtNLM"/>
    </source>
</evidence>
<accession>A0ABW1S9I3</accession>
<reference evidence="2" key="1">
    <citation type="journal article" date="2019" name="Int. J. Syst. Evol. Microbiol.">
        <title>The Global Catalogue of Microorganisms (GCM) 10K type strain sequencing project: providing services to taxonomists for standard genome sequencing and annotation.</title>
        <authorList>
            <consortium name="The Broad Institute Genomics Platform"/>
            <consortium name="The Broad Institute Genome Sequencing Center for Infectious Disease"/>
            <person name="Wu L."/>
            <person name="Ma J."/>
        </authorList>
    </citation>
    <scope>NUCLEOTIDE SEQUENCE [LARGE SCALE GENOMIC DNA]</scope>
    <source>
        <strain evidence="2">CGMCC-1.15741</strain>
    </source>
</reference>
<protein>
    <recommendedName>
        <fullName evidence="3">Lipoprotein</fullName>
    </recommendedName>
</protein>
<comment type="caution">
    <text evidence="1">The sequence shown here is derived from an EMBL/GenBank/DDBJ whole genome shotgun (WGS) entry which is preliminary data.</text>
</comment>
<sequence length="98" mass="10444">MKVSALLPLLPAAALLVACNKSDQDILIADCLENGGTETFCSCSADVMAEQAPPVIYDAIVEDMRKGSSRDEAIESLPMSQQLQLLALFPAEMSCPVE</sequence>
<gene>
    <name evidence="1" type="ORF">ACFQDM_08895</name>
</gene>